<organism evidence="3 4">
    <name type="scientific">Robertmurraya siralis</name>
    <dbReference type="NCBI Taxonomy" id="77777"/>
    <lineage>
        <taxon>Bacteria</taxon>
        <taxon>Bacillati</taxon>
        <taxon>Bacillota</taxon>
        <taxon>Bacilli</taxon>
        <taxon>Bacillales</taxon>
        <taxon>Bacillaceae</taxon>
        <taxon>Robertmurraya</taxon>
    </lineage>
</organism>
<dbReference type="EMBL" id="BORC01000014">
    <property type="protein sequence ID" value="GIN64415.1"/>
    <property type="molecule type" value="Genomic_DNA"/>
</dbReference>
<evidence type="ECO:0000256" key="1">
    <source>
        <dbReference type="ARBA" id="ARBA00022946"/>
    </source>
</evidence>
<name>A0A920BVJ4_9BACI</name>
<dbReference type="Pfam" id="PF12638">
    <property type="entry name" value="Staygreen"/>
    <property type="match status" value="1"/>
</dbReference>
<protein>
    <recommendedName>
        <fullName evidence="2">Staygreen protein domain-containing protein</fullName>
    </recommendedName>
</protein>
<dbReference type="Proteomes" id="UP000682111">
    <property type="component" value="Unassembled WGS sequence"/>
</dbReference>
<dbReference type="OrthoDB" id="1684395at2"/>
<reference evidence="3" key="1">
    <citation type="submission" date="2021-03" db="EMBL/GenBank/DDBJ databases">
        <title>Antimicrobial resistance genes in bacteria isolated from Japanese honey, and their potential for conferring macrolide and lincosamide resistance in the American foulbrood pathogen Paenibacillus larvae.</title>
        <authorList>
            <person name="Okamoto M."/>
            <person name="Kumagai M."/>
            <person name="Kanamori H."/>
            <person name="Takamatsu D."/>
        </authorList>
    </citation>
    <scope>NUCLEOTIDE SEQUENCE</scope>
    <source>
        <strain evidence="3">J27TS8</strain>
    </source>
</reference>
<proteinExistence type="predicted"/>
<sequence length="159" mass="18673">MSKFNPSNLKVTFFPPATPFKPVDERKYTMTHSEETGEIFLTIGYCYDESCINPKVHNEVIAEWVPRMGQYVLNGKVHVSNGEYDEQNSKIRFMFFQQKLSFALTAIVYGDRALYQYYPWLLDSPIYIQFESIYPLYHQLLYFGTPRQYLTAAMQETVS</sequence>
<dbReference type="PANTHER" id="PTHR31750:SF4">
    <property type="entry name" value="LP06106P"/>
    <property type="match status" value="1"/>
</dbReference>
<dbReference type="RefSeq" id="WP_095306118.1">
    <property type="nucleotide sequence ID" value="NZ_BORC01000014.1"/>
</dbReference>
<gene>
    <name evidence="3" type="ORF">J27TS8_44080</name>
</gene>
<comment type="caution">
    <text evidence="3">The sequence shown here is derived from an EMBL/GenBank/DDBJ whole genome shotgun (WGS) entry which is preliminary data.</text>
</comment>
<evidence type="ECO:0000313" key="4">
    <source>
        <dbReference type="Proteomes" id="UP000682111"/>
    </source>
</evidence>
<evidence type="ECO:0000259" key="2">
    <source>
        <dbReference type="Pfam" id="PF12638"/>
    </source>
</evidence>
<dbReference type="AlphaFoldDB" id="A0A920BVJ4"/>
<keyword evidence="1" id="KW-0809">Transit peptide</keyword>
<feature type="domain" description="Staygreen protein" evidence="2">
    <location>
        <begin position="3"/>
        <end position="149"/>
    </location>
</feature>
<dbReference type="PANTHER" id="PTHR31750">
    <property type="entry name" value="PROTEIN STAY-GREEN 1, CHLOROPLASTIC-RELATED"/>
    <property type="match status" value="1"/>
</dbReference>
<dbReference type="InterPro" id="IPR024438">
    <property type="entry name" value="Staygreen"/>
</dbReference>
<keyword evidence="4" id="KW-1185">Reference proteome</keyword>
<evidence type="ECO:0000313" key="3">
    <source>
        <dbReference type="EMBL" id="GIN64415.1"/>
    </source>
</evidence>
<accession>A0A920BVJ4</accession>